<comment type="cofactor">
    <cofactor evidence="3">
        <name>Zn(2+)</name>
        <dbReference type="ChEBI" id="CHEBI:29105"/>
    </cofactor>
    <text evidence="3">Binds 1 zinc ion per subunit.</text>
</comment>
<dbReference type="Proteomes" id="UP000588098">
    <property type="component" value="Unassembled WGS sequence"/>
</dbReference>
<proteinExistence type="predicted"/>
<sequence>MQWYPLRLTTPIKQHIFGGRAIAQRWGRSGLPDGRVAETWEVSDVDGDEAAVVDGPLSGRPLRELVREAPAELVGRGWSGTRFPMLTKYIDAAGALPVHLHADDEDARRFEQQTNGKTEAWHILDAAPGATALVGVRPGIDREALRRALLDQDFDAVMRRLPLRAGQTLYVPGGTLHSFGPDTLIYEIEQTSDIQQHAMTWRMEDGSPLDETQRRANIDRLLVEWKPACRPVFHPGLSLPSNDDTQRTVLCAGPYFALERHQAGSAEQLAIDLDTAVILSNAGAAATLTAPHGWSGTLDRARTFLLPAALGRVEIDGPADVLIGYLPDLDRDIRAPLLAAGHRAAAIASLGEGLGNPHAAPGGA</sequence>
<comment type="caution">
    <text evidence="5">The sequence shown here is derived from an EMBL/GenBank/DDBJ whole genome shotgun (WGS) entry which is preliminary data.</text>
</comment>
<dbReference type="PANTHER" id="PTHR42742:SF3">
    <property type="entry name" value="FRUCTOKINASE"/>
    <property type="match status" value="1"/>
</dbReference>
<dbReference type="InterPro" id="IPR011051">
    <property type="entry name" value="RmlC_Cupin_sf"/>
</dbReference>
<dbReference type="GO" id="GO:0004476">
    <property type="term" value="F:mannose-6-phosphate isomerase activity"/>
    <property type="evidence" value="ECO:0007669"/>
    <property type="project" value="UniProtKB-EC"/>
</dbReference>
<name>A0A7W9QIV1_9ACTN</name>
<evidence type="ECO:0000256" key="4">
    <source>
        <dbReference type="PIRSR" id="PIRSR036894-2"/>
    </source>
</evidence>
<evidence type="ECO:0000313" key="6">
    <source>
        <dbReference type="Proteomes" id="UP000588098"/>
    </source>
</evidence>
<dbReference type="EMBL" id="JACHJL010000027">
    <property type="protein sequence ID" value="MBB5939757.1"/>
    <property type="molecule type" value="Genomic_DNA"/>
</dbReference>
<dbReference type="CDD" id="cd07010">
    <property type="entry name" value="cupin_PMI_type_I_N_bac"/>
    <property type="match status" value="1"/>
</dbReference>
<dbReference type="SUPFAM" id="SSF51182">
    <property type="entry name" value="RmlC-like cupins"/>
    <property type="match status" value="1"/>
</dbReference>
<dbReference type="PIRSF" id="PIRSF036894">
    <property type="entry name" value="PMI_Firm_short"/>
    <property type="match status" value="1"/>
</dbReference>
<dbReference type="RefSeq" id="WP_184579344.1">
    <property type="nucleotide sequence ID" value="NZ_JACHJL010000027.1"/>
</dbReference>
<dbReference type="InterPro" id="IPR051804">
    <property type="entry name" value="Carb_Metab_Reg_Kinase/Isom"/>
</dbReference>
<evidence type="ECO:0000256" key="3">
    <source>
        <dbReference type="PIRSR" id="PIRSR036894-1"/>
    </source>
</evidence>
<feature type="binding site" evidence="3">
    <location>
        <position position="101"/>
    </location>
    <ligand>
        <name>Zn(2+)</name>
        <dbReference type="ChEBI" id="CHEBI:29105"/>
    </ligand>
</feature>
<dbReference type="PANTHER" id="PTHR42742">
    <property type="entry name" value="TRANSCRIPTIONAL REPRESSOR MPRA"/>
    <property type="match status" value="1"/>
</dbReference>
<reference evidence="5 6" key="1">
    <citation type="submission" date="2020-08" db="EMBL/GenBank/DDBJ databases">
        <title>Genomic Encyclopedia of Type Strains, Phase III (KMG-III): the genomes of soil and plant-associated and newly described type strains.</title>
        <authorList>
            <person name="Whitman W."/>
        </authorList>
    </citation>
    <scope>NUCLEOTIDE SEQUENCE [LARGE SCALE GENOMIC DNA]</scope>
    <source>
        <strain evidence="5 6">CECT 8305</strain>
    </source>
</reference>
<organism evidence="5 6">
    <name type="scientific">Streptomyces zagrosensis</name>
    <dbReference type="NCBI Taxonomy" id="1042984"/>
    <lineage>
        <taxon>Bacteria</taxon>
        <taxon>Bacillati</taxon>
        <taxon>Actinomycetota</taxon>
        <taxon>Actinomycetes</taxon>
        <taxon>Kitasatosporales</taxon>
        <taxon>Streptomycetaceae</taxon>
        <taxon>Streptomyces</taxon>
    </lineage>
</organism>
<evidence type="ECO:0000256" key="2">
    <source>
        <dbReference type="ARBA" id="ARBA00022833"/>
    </source>
</evidence>
<dbReference type="Gene3D" id="2.60.120.10">
    <property type="entry name" value="Jelly Rolls"/>
    <property type="match status" value="1"/>
</dbReference>
<dbReference type="InterPro" id="IPR014710">
    <property type="entry name" value="RmlC-like_jellyroll"/>
</dbReference>
<keyword evidence="5" id="KW-0413">Isomerase</keyword>
<dbReference type="AlphaFoldDB" id="A0A7W9QIV1"/>
<dbReference type="EC" id="5.3.1.8" evidence="5"/>
<keyword evidence="1 3" id="KW-0479">Metal-binding</keyword>
<dbReference type="GO" id="GO:0046872">
    <property type="term" value="F:metal ion binding"/>
    <property type="evidence" value="ECO:0007669"/>
    <property type="project" value="UniProtKB-KW"/>
</dbReference>
<evidence type="ECO:0000313" key="5">
    <source>
        <dbReference type="EMBL" id="MBB5939757.1"/>
    </source>
</evidence>
<protein>
    <submittedName>
        <fullName evidence="5">Mannose-6-phosphate isomerase</fullName>
        <ecNumber evidence="5">5.3.1.8</ecNumber>
    </submittedName>
</protein>
<accession>A0A7W9QIV1</accession>
<feature type="binding site" evidence="3">
    <location>
        <position position="177"/>
    </location>
    <ligand>
        <name>Zn(2+)</name>
        <dbReference type="ChEBI" id="CHEBI:29105"/>
    </ligand>
</feature>
<keyword evidence="6" id="KW-1185">Reference proteome</keyword>
<keyword evidence="2 3" id="KW-0862">Zinc</keyword>
<dbReference type="GO" id="GO:0005975">
    <property type="term" value="P:carbohydrate metabolic process"/>
    <property type="evidence" value="ECO:0007669"/>
    <property type="project" value="InterPro"/>
</dbReference>
<gene>
    <name evidence="5" type="ORF">FHS42_006853</name>
</gene>
<feature type="active site" evidence="4">
    <location>
        <position position="202"/>
    </location>
</feature>
<feature type="binding site" evidence="3">
    <location>
        <position position="119"/>
    </location>
    <ligand>
        <name>Zn(2+)</name>
        <dbReference type="ChEBI" id="CHEBI:29105"/>
    </ligand>
</feature>
<dbReference type="InterPro" id="IPR014628">
    <property type="entry name" value="Man6P_isomerase_Firm_short"/>
</dbReference>
<evidence type="ECO:0000256" key="1">
    <source>
        <dbReference type="ARBA" id="ARBA00022723"/>
    </source>
</evidence>